<organism evidence="2 3">
    <name type="scientific">Caligus rogercresseyi</name>
    <name type="common">Sea louse</name>
    <dbReference type="NCBI Taxonomy" id="217165"/>
    <lineage>
        <taxon>Eukaryota</taxon>
        <taxon>Metazoa</taxon>
        <taxon>Ecdysozoa</taxon>
        <taxon>Arthropoda</taxon>
        <taxon>Crustacea</taxon>
        <taxon>Multicrustacea</taxon>
        <taxon>Hexanauplia</taxon>
        <taxon>Copepoda</taxon>
        <taxon>Siphonostomatoida</taxon>
        <taxon>Caligidae</taxon>
        <taxon>Caligus</taxon>
    </lineage>
</organism>
<feature type="compositionally biased region" description="Polar residues" evidence="1">
    <location>
        <begin position="14"/>
        <end position="35"/>
    </location>
</feature>
<evidence type="ECO:0000313" key="3">
    <source>
        <dbReference type="Proteomes" id="UP000595437"/>
    </source>
</evidence>
<dbReference type="AlphaFoldDB" id="A0A7T8KLM9"/>
<sequence>MSTKDIVPEDAPSSPETESISNEENGPLTSTTALGSSWRGRKMRKLNHWTKQKTS</sequence>
<evidence type="ECO:0000256" key="1">
    <source>
        <dbReference type="SAM" id="MobiDB-lite"/>
    </source>
</evidence>
<accession>A0A7T8KLM9</accession>
<name>A0A7T8KLM9_CALRO</name>
<protein>
    <submittedName>
        <fullName evidence="2">Uncharacterized protein</fullName>
    </submittedName>
</protein>
<feature type="region of interest" description="Disordered" evidence="1">
    <location>
        <begin position="1"/>
        <end position="55"/>
    </location>
</feature>
<feature type="compositionally biased region" description="Basic residues" evidence="1">
    <location>
        <begin position="39"/>
        <end position="55"/>
    </location>
</feature>
<gene>
    <name evidence="2" type="ORF">FKW44_003458</name>
</gene>
<reference evidence="3" key="1">
    <citation type="submission" date="2021-01" db="EMBL/GenBank/DDBJ databases">
        <title>Caligus Genome Assembly.</title>
        <authorList>
            <person name="Gallardo-Escarate C."/>
        </authorList>
    </citation>
    <scope>NUCLEOTIDE SEQUENCE [LARGE SCALE GENOMIC DNA]</scope>
</reference>
<proteinExistence type="predicted"/>
<evidence type="ECO:0000313" key="2">
    <source>
        <dbReference type="EMBL" id="QQP58214.1"/>
    </source>
</evidence>
<keyword evidence="3" id="KW-1185">Reference proteome</keyword>
<dbReference type="Proteomes" id="UP000595437">
    <property type="component" value="Chromosome 2"/>
</dbReference>
<dbReference type="EMBL" id="CP045891">
    <property type="protein sequence ID" value="QQP58214.1"/>
    <property type="molecule type" value="Genomic_DNA"/>
</dbReference>